<reference evidence="2 3" key="1">
    <citation type="submission" date="2019-04" db="EMBL/GenBank/DDBJ databases">
        <title>An improved genome assembly and genetic linkage map for asparagus bean, Vigna unguiculata ssp. sesquipedialis.</title>
        <authorList>
            <person name="Xia Q."/>
            <person name="Zhang R."/>
            <person name="Dong Y."/>
        </authorList>
    </citation>
    <scope>NUCLEOTIDE SEQUENCE [LARGE SCALE GENOMIC DNA]</scope>
    <source>
        <tissue evidence="2">Leaf</tissue>
    </source>
</reference>
<dbReference type="Gene3D" id="3.40.30.10">
    <property type="entry name" value="Glutaredoxin"/>
    <property type="match status" value="1"/>
</dbReference>
<dbReference type="InterPro" id="IPR050620">
    <property type="entry name" value="Thioredoxin_H-type-like"/>
</dbReference>
<evidence type="ECO:0000313" key="2">
    <source>
        <dbReference type="EMBL" id="QCD83802.1"/>
    </source>
</evidence>
<dbReference type="PANTHER" id="PTHR10438:SF405">
    <property type="entry name" value="THIOREDOXIN DOMAIN-CONTAINING PROTEIN"/>
    <property type="match status" value="1"/>
</dbReference>
<keyword evidence="3" id="KW-1185">Reference proteome</keyword>
<protein>
    <submittedName>
        <fullName evidence="2">Thioredoxin 1</fullName>
    </submittedName>
</protein>
<accession>A0A4D6L5J5</accession>
<dbReference type="SUPFAM" id="SSF52833">
    <property type="entry name" value="Thioredoxin-like"/>
    <property type="match status" value="1"/>
</dbReference>
<dbReference type="PANTHER" id="PTHR10438">
    <property type="entry name" value="THIOREDOXIN"/>
    <property type="match status" value="1"/>
</dbReference>
<proteinExistence type="predicted"/>
<dbReference type="Proteomes" id="UP000501690">
    <property type="component" value="Linkage Group LG2"/>
</dbReference>
<dbReference type="InterPro" id="IPR036249">
    <property type="entry name" value="Thioredoxin-like_sf"/>
</dbReference>
<dbReference type="Pfam" id="PF00085">
    <property type="entry name" value="Thioredoxin"/>
    <property type="match status" value="1"/>
</dbReference>
<evidence type="ECO:0000259" key="1">
    <source>
        <dbReference type="Pfam" id="PF00085"/>
    </source>
</evidence>
<organism evidence="2 3">
    <name type="scientific">Vigna unguiculata</name>
    <name type="common">Cowpea</name>
    <dbReference type="NCBI Taxonomy" id="3917"/>
    <lineage>
        <taxon>Eukaryota</taxon>
        <taxon>Viridiplantae</taxon>
        <taxon>Streptophyta</taxon>
        <taxon>Embryophyta</taxon>
        <taxon>Tracheophyta</taxon>
        <taxon>Spermatophyta</taxon>
        <taxon>Magnoliopsida</taxon>
        <taxon>eudicotyledons</taxon>
        <taxon>Gunneridae</taxon>
        <taxon>Pentapetalae</taxon>
        <taxon>rosids</taxon>
        <taxon>fabids</taxon>
        <taxon>Fabales</taxon>
        <taxon>Fabaceae</taxon>
        <taxon>Papilionoideae</taxon>
        <taxon>50 kb inversion clade</taxon>
        <taxon>NPAAA clade</taxon>
        <taxon>indigoferoid/millettioid clade</taxon>
        <taxon>Phaseoleae</taxon>
        <taxon>Vigna</taxon>
    </lineage>
</organism>
<dbReference type="CDD" id="cd02947">
    <property type="entry name" value="TRX_family"/>
    <property type="match status" value="1"/>
</dbReference>
<feature type="domain" description="Thioredoxin" evidence="1">
    <location>
        <begin position="173"/>
        <end position="234"/>
    </location>
</feature>
<gene>
    <name evidence="2" type="ORF">DEO72_LG2g4149</name>
</gene>
<dbReference type="InterPro" id="IPR013766">
    <property type="entry name" value="Thioredoxin_domain"/>
</dbReference>
<evidence type="ECO:0000313" key="3">
    <source>
        <dbReference type="Proteomes" id="UP000501690"/>
    </source>
</evidence>
<dbReference type="AlphaFoldDB" id="A0A4D6L5J5"/>
<sequence>MDPSLVPGLGVDNGGFNEIQSKAFGSSAVENVNDLFEHENCEVSDFGAVKVVVVVRRKRRRIAGSGRKEVNEMLHAFQTSGSSSFEKEKHTKREGRETESTMARNWLFRSLALRHAIKNSVRPIFSSAHHRFLSLPSKPALFATAIASSQLSLLPSFRHSRSLSSVAGSSDVVLVNSEEEFNNILTKVQDNSLHAIFYFTAVWCGPCRFISPIVGELSKKYPHVTTYKIDIDQIDFSVRCTAQLKIA</sequence>
<name>A0A4D6L5J5_VIGUN</name>
<dbReference type="EMBL" id="CP039346">
    <property type="protein sequence ID" value="QCD83802.1"/>
    <property type="molecule type" value="Genomic_DNA"/>
</dbReference>